<comment type="caution">
    <text evidence="7">The sequence shown here is derived from an EMBL/GenBank/DDBJ whole genome shotgun (WGS) entry which is preliminary data.</text>
</comment>
<dbReference type="EMBL" id="CAKJTI010000002">
    <property type="protein sequence ID" value="CAG9611305.1"/>
    <property type="molecule type" value="Genomic_DNA"/>
</dbReference>
<accession>A0ABM8Y6G9</accession>
<evidence type="ECO:0000256" key="2">
    <source>
        <dbReference type="ARBA" id="ARBA00022475"/>
    </source>
</evidence>
<dbReference type="CDD" id="cd13124">
    <property type="entry name" value="MATE_SpoVB_like"/>
    <property type="match status" value="1"/>
</dbReference>
<keyword evidence="5 6" id="KW-0472">Membrane</keyword>
<protein>
    <submittedName>
        <fullName evidence="7">Lipid II flippase MurJ</fullName>
    </submittedName>
</protein>
<dbReference type="PANTHER" id="PTHR30250:SF21">
    <property type="entry name" value="LIPID II FLIPPASE MURJ"/>
    <property type="match status" value="1"/>
</dbReference>
<organism evidence="7 8">
    <name type="scientific">Bacillus rhizoplanae</name>
    <dbReference type="NCBI Taxonomy" id="2880966"/>
    <lineage>
        <taxon>Bacteria</taxon>
        <taxon>Bacillati</taxon>
        <taxon>Bacillota</taxon>
        <taxon>Bacilli</taxon>
        <taxon>Bacillales</taxon>
        <taxon>Bacillaceae</taxon>
        <taxon>Bacillus</taxon>
    </lineage>
</organism>
<gene>
    <name evidence="7" type="primary">murJ_1</name>
    <name evidence="7" type="ORF">BACCIP111899_00477</name>
</gene>
<dbReference type="Proteomes" id="UP000789423">
    <property type="component" value="Unassembled WGS sequence"/>
</dbReference>
<feature type="transmembrane region" description="Helical" evidence="6">
    <location>
        <begin position="298"/>
        <end position="318"/>
    </location>
</feature>
<keyword evidence="4 6" id="KW-1133">Transmembrane helix</keyword>
<evidence type="ECO:0000256" key="6">
    <source>
        <dbReference type="SAM" id="Phobius"/>
    </source>
</evidence>
<feature type="transmembrane region" description="Helical" evidence="6">
    <location>
        <begin position="402"/>
        <end position="421"/>
    </location>
</feature>
<feature type="transmembrane region" description="Helical" evidence="6">
    <location>
        <begin position="466"/>
        <end position="489"/>
    </location>
</feature>
<dbReference type="PANTHER" id="PTHR30250">
    <property type="entry name" value="PST FAMILY PREDICTED COLANIC ACID TRANSPORTER"/>
    <property type="match status" value="1"/>
</dbReference>
<feature type="transmembrane region" description="Helical" evidence="6">
    <location>
        <begin position="246"/>
        <end position="266"/>
    </location>
</feature>
<dbReference type="RefSeq" id="WP_230573619.1">
    <property type="nucleotide sequence ID" value="NZ_CAKJTI010000002.1"/>
</dbReference>
<keyword evidence="2" id="KW-1003">Cell membrane</keyword>
<feature type="transmembrane region" description="Helical" evidence="6">
    <location>
        <begin position="89"/>
        <end position="107"/>
    </location>
</feature>
<feature type="transmembrane region" description="Helical" evidence="6">
    <location>
        <begin position="372"/>
        <end position="393"/>
    </location>
</feature>
<feature type="transmembrane region" description="Helical" evidence="6">
    <location>
        <begin position="127"/>
        <end position="147"/>
    </location>
</feature>
<feature type="transmembrane region" description="Helical" evidence="6">
    <location>
        <begin position="168"/>
        <end position="186"/>
    </location>
</feature>
<dbReference type="PIRSF" id="PIRSF038958">
    <property type="entry name" value="PG_synth_SpoVB"/>
    <property type="match status" value="1"/>
</dbReference>
<feature type="transmembrane region" description="Helical" evidence="6">
    <location>
        <begin position="495"/>
        <end position="517"/>
    </location>
</feature>
<evidence type="ECO:0000256" key="1">
    <source>
        <dbReference type="ARBA" id="ARBA00004651"/>
    </source>
</evidence>
<evidence type="ECO:0000313" key="7">
    <source>
        <dbReference type="EMBL" id="CAG9611305.1"/>
    </source>
</evidence>
<feature type="transmembrane region" description="Helical" evidence="6">
    <location>
        <begin position="427"/>
        <end position="445"/>
    </location>
</feature>
<reference evidence="7 8" key="1">
    <citation type="submission" date="2021-10" db="EMBL/GenBank/DDBJ databases">
        <authorList>
            <person name="Criscuolo A."/>
        </authorList>
    </citation>
    <scope>NUCLEOTIDE SEQUENCE [LARGE SCALE GENOMIC DNA]</scope>
    <source>
        <strain evidence="8">CIP 111899</strain>
    </source>
</reference>
<evidence type="ECO:0000256" key="4">
    <source>
        <dbReference type="ARBA" id="ARBA00022989"/>
    </source>
</evidence>
<dbReference type="InterPro" id="IPR024923">
    <property type="entry name" value="PG_synth_SpoVB"/>
</dbReference>
<feature type="transmembrane region" description="Helical" evidence="6">
    <location>
        <begin position="12"/>
        <end position="35"/>
    </location>
</feature>
<dbReference type="Pfam" id="PF01943">
    <property type="entry name" value="Polysacc_synt"/>
    <property type="match status" value="1"/>
</dbReference>
<keyword evidence="3 6" id="KW-0812">Transmembrane</keyword>
<comment type="subcellular location">
    <subcellularLocation>
        <location evidence="1">Cell membrane</location>
        <topology evidence="1">Multi-pass membrane protein</topology>
    </subcellularLocation>
</comment>
<feature type="transmembrane region" description="Helical" evidence="6">
    <location>
        <begin position="192"/>
        <end position="216"/>
    </location>
</feature>
<dbReference type="InterPro" id="IPR002797">
    <property type="entry name" value="Polysacc_synth"/>
</dbReference>
<proteinExistence type="predicted"/>
<sequence>MSDSKFLRGTLIVTLGTFLVKFLGMIYVFPFHALVGTEGGTLYTYGYIPYTIFLSIATAGVPLAVSKFVSKYNALGDYKTSRRMFRSGMIMMIVSGILSFFVLYMSAPLFAEAMLGKQSLHSSLEDVTMIIRLVSFALIVVPAASLIRGYFQGHQSMGPTTVSQIIEQIIRIVFLLAGSFIVIKVLKGSVATAVGVATFAAFVSAVGALAVLIWYWMKRKHHLDQYIINQTVPESTVRTFDLFKELFAYAIPYVVVGLTIPLYQQIDALTFNSIMQAIGQGDIAERAFGIFTMWTHKLIMIPVSLATAFSLTLVPAITKSFTEGQFRYLNQQITQTFQVNMFLTLPAVIGISTLAYPIYTAFYEADPLGGKILMWYAPVALLFALFTVTAAILQGINQQRHAIVALGMGIILKFLCNVLFIRYFGTIGAVVATGVGFFASIWYTNKQIRKHAHFSFELVYKRTFQIAVLTAAMVIVVKLLLWILSFMLPYETSRFAALVTVGICAMGGAAVYGYLALRTGVIERVLGGEFLEKIQRKLGSRLKIKVKTKGA</sequence>
<feature type="transmembrane region" description="Helical" evidence="6">
    <location>
        <begin position="47"/>
        <end position="69"/>
    </location>
</feature>
<dbReference type="InterPro" id="IPR050833">
    <property type="entry name" value="Poly_Biosynth_Transport"/>
</dbReference>
<evidence type="ECO:0000313" key="8">
    <source>
        <dbReference type="Proteomes" id="UP000789423"/>
    </source>
</evidence>
<evidence type="ECO:0000256" key="3">
    <source>
        <dbReference type="ARBA" id="ARBA00022692"/>
    </source>
</evidence>
<keyword evidence="8" id="KW-1185">Reference proteome</keyword>
<evidence type="ECO:0000256" key="5">
    <source>
        <dbReference type="ARBA" id="ARBA00023136"/>
    </source>
</evidence>
<feature type="transmembrane region" description="Helical" evidence="6">
    <location>
        <begin position="339"/>
        <end position="360"/>
    </location>
</feature>
<name>A0ABM8Y6G9_9BACI</name>